<dbReference type="EMBL" id="SJPG01000001">
    <property type="protein sequence ID" value="TWT64044.1"/>
    <property type="molecule type" value="Genomic_DNA"/>
</dbReference>
<proteinExistence type="predicted"/>
<organism evidence="1 2">
    <name type="scientific">Rubinisphaera italica</name>
    <dbReference type="NCBI Taxonomy" id="2527969"/>
    <lineage>
        <taxon>Bacteria</taxon>
        <taxon>Pseudomonadati</taxon>
        <taxon>Planctomycetota</taxon>
        <taxon>Planctomycetia</taxon>
        <taxon>Planctomycetales</taxon>
        <taxon>Planctomycetaceae</taxon>
        <taxon>Rubinisphaera</taxon>
    </lineage>
</organism>
<accession>A0A5C5XMC0</accession>
<dbReference type="Proteomes" id="UP000316095">
    <property type="component" value="Unassembled WGS sequence"/>
</dbReference>
<comment type="caution">
    <text evidence="1">The sequence shown here is derived from an EMBL/GenBank/DDBJ whole genome shotgun (WGS) entry which is preliminary data.</text>
</comment>
<gene>
    <name evidence="1" type="ORF">Pan54_48040</name>
</gene>
<protein>
    <recommendedName>
        <fullName evidence="3">Restriction endonuclease type IV Mrr domain-containing protein</fullName>
    </recommendedName>
</protein>
<reference evidence="1 2" key="1">
    <citation type="submission" date="2019-02" db="EMBL/GenBank/DDBJ databases">
        <title>Deep-cultivation of Planctomycetes and their phenomic and genomic characterization uncovers novel biology.</title>
        <authorList>
            <person name="Wiegand S."/>
            <person name="Jogler M."/>
            <person name="Boedeker C."/>
            <person name="Pinto D."/>
            <person name="Vollmers J."/>
            <person name="Rivas-Marin E."/>
            <person name="Kohn T."/>
            <person name="Peeters S.H."/>
            <person name="Heuer A."/>
            <person name="Rast P."/>
            <person name="Oberbeckmann S."/>
            <person name="Bunk B."/>
            <person name="Jeske O."/>
            <person name="Meyerdierks A."/>
            <person name="Storesund J.E."/>
            <person name="Kallscheuer N."/>
            <person name="Luecker S."/>
            <person name="Lage O.M."/>
            <person name="Pohl T."/>
            <person name="Merkel B.J."/>
            <person name="Hornburger P."/>
            <person name="Mueller R.-W."/>
            <person name="Bruemmer F."/>
            <person name="Labrenz M."/>
            <person name="Spormann A.M."/>
            <person name="Op Den Camp H."/>
            <person name="Overmann J."/>
            <person name="Amann R."/>
            <person name="Jetten M.S.M."/>
            <person name="Mascher T."/>
            <person name="Medema M.H."/>
            <person name="Devos D.P."/>
            <person name="Kaster A.-K."/>
            <person name="Ovreas L."/>
            <person name="Rohde M."/>
            <person name="Galperin M.Y."/>
            <person name="Jogler C."/>
        </authorList>
    </citation>
    <scope>NUCLEOTIDE SEQUENCE [LARGE SCALE GENOMIC DNA]</scope>
    <source>
        <strain evidence="1 2">Pan54</strain>
    </source>
</reference>
<keyword evidence="2" id="KW-1185">Reference proteome</keyword>
<evidence type="ECO:0000313" key="1">
    <source>
        <dbReference type="EMBL" id="TWT64044.1"/>
    </source>
</evidence>
<name>A0A5C5XMC0_9PLAN</name>
<sequence>MKSDDLKYRNLKELLSRYEEKGRGESIAFLNWFLENIFRLDGIEADDAICDRPNDRGIDGLFVDHNQEMIYVLQGKIKQKESTLGDASLRELAGTITQLDNEESVQSLLDGGANEELKRVLRRNSVRWIQF</sequence>
<dbReference type="AlphaFoldDB" id="A0A5C5XMC0"/>
<evidence type="ECO:0000313" key="2">
    <source>
        <dbReference type="Proteomes" id="UP000316095"/>
    </source>
</evidence>
<dbReference type="RefSeq" id="WP_207310209.1">
    <property type="nucleotide sequence ID" value="NZ_SJPG01000001.1"/>
</dbReference>
<evidence type="ECO:0008006" key="3">
    <source>
        <dbReference type="Google" id="ProtNLM"/>
    </source>
</evidence>